<gene>
    <name evidence="1" type="ORF">CLUMA_CG013751</name>
</gene>
<evidence type="ECO:0000313" key="1">
    <source>
        <dbReference type="EMBL" id="CRL00490.1"/>
    </source>
</evidence>
<organism evidence="1 2">
    <name type="scientific">Clunio marinus</name>
    <dbReference type="NCBI Taxonomy" id="568069"/>
    <lineage>
        <taxon>Eukaryota</taxon>
        <taxon>Metazoa</taxon>
        <taxon>Ecdysozoa</taxon>
        <taxon>Arthropoda</taxon>
        <taxon>Hexapoda</taxon>
        <taxon>Insecta</taxon>
        <taxon>Pterygota</taxon>
        <taxon>Neoptera</taxon>
        <taxon>Endopterygota</taxon>
        <taxon>Diptera</taxon>
        <taxon>Nematocera</taxon>
        <taxon>Chironomoidea</taxon>
        <taxon>Chironomidae</taxon>
        <taxon>Clunio</taxon>
    </lineage>
</organism>
<dbReference type="Proteomes" id="UP000183832">
    <property type="component" value="Unassembled WGS sequence"/>
</dbReference>
<dbReference type="AlphaFoldDB" id="A0A1J1IL52"/>
<reference evidence="1 2" key="1">
    <citation type="submission" date="2015-04" db="EMBL/GenBank/DDBJ databases">
        <authorList>
            <person name="Syromyatnikov M.Y."/>
            <person name="Popov V.N."/>
        </authorList>
    </citation>
    <scope>NUCLEOTIDE SEQUENCE [LARGE SCALE GENOMIC DNA]</scope>
</reference>
<protein>
    <submittedName>
        <fullName evidence="1">CLUMA_CG013751, isoform A</fullName>
    </submittedName>
</protein>
<dbReference type="EMBL" id="CVRI01000054">
    <property type="protein sequence ID" value="CRL00490.1"/>
    <property type="molecule type" value="Genomic_DNA"/>
</dbReference>
<name>A0A1J1IL52_9DIPT</name>
<sequence>MLRRVDMSKQQTERRIDGQYKNTRALLDIQLTSIGASTLKYYYLYHLNKISFGIVMASSIIVTSALNSLQETIEKIDTTGHLETVHKTQ</sequence>
<accession>A0A1J1IL52</accession>
<keyword evidence="2" id="KW-1185">Reference proteome</keyword>
<evidence type="ECO:0000313" key="2">
    <source>
        <dbReference type="Proteomes" id="UP000183832"/>
    </source>
</evidence>
<proteinExistence type="predicted"/>